<reference evidence="2 3" key="1">
    <citation type="submission" date="2016-11" db="EMBL/GenBank/DDBJ databases">
        <title>Mixed transmission modes and dynamic genome evolution in an obligate animal-bacterial symbiosis.</title>
        <authorList>
            <person name="Russell S.L."/>
            <person name="Corbett-Detig R.B."/>
            <person name="Cavanaugh C.M."/>
        </authorList>
    </citation>
    <scope>NUCLEOTIDE SEQUENCE [LARGE SCALE GENOMIC DNA]</scope>
    <source>
        <strain evidence="2">Se-Cadez</strain>
    </source>
</reference>
<sequence length="108" mass="12075">MTTAKENLEMFKEFGTNGYENARALGELNLRTWEKLAEAQMATFSLFVDTGIAQMKLATESKDPKELVTKGRETMELTNEARDEYSALVEKGISQFTSKVNEATQKAA</sequence>
<feature type="domain" description="Phasin" evidence="1">
    <location>
        <begin position="10"/>
        <end position="81"/>
    </location>
</feature>
<evidence type="ECO:0000313" key="2">
    <source>
        <dbReference type="EMBL" id="OOZ36564.1"/>
    </source>
</evidence>
<gene>
    <name evidence="2" type="ORF">BOW51_06610</name>
</gene>
<dbReference type="RefSeq" id="WP_078486975.1">
    <property type="nucleotide sequence ID" value="NZ_MPRJ01000034.1"/>
</dbReference>
<dbReference type="OrthoDB" id="7061308at2"/>
<dbReference type="Pfam" id="PF09361">
    <property type="entry name" value="Phasin_2"/>
    <property type="match status" value="1"/>
</dbReference>
<accession>A0A1T2KUR7</accession>
<evidence type="ECO:0000259" key="1">
    <source>
        <dbReference type="Pfam" id="PF09361"/>
    </source>
</evidence>
<proteinExistence type="predicted"/>
<keyword evidence="3" id="KW-1185">Reference proteome</keyword>
<organism evidence="2 3">
    <name type="scientific">Solemya velesiana gill symbiont</name>
    <dbReference type="NCBI Taxonomy" id="1918948"/>
    <lineage>
        <taxon>Bacteria</taxon>
        <taxon>Pseudomonadati</taxon>
        <taxon>Pseudomonadota</taxon>
        <taxon>Gammaproteobacteria</taxon>
        <taxon>sulfur-oxidizing symbionts</taxon>
    </lineage>
</organism>
<dbReference type="Proteomes" id="UP000190896">
    <property type="component" value="Unassembled WGS sequence"/>
</dbReference>
<dbReference type="AlphaFoldDB" id="A0A1T2KUR7"/>
<dbReference type="EMBL" id="MPRJ01000034">
    <property type="protein sequence ID" value="OOZ36564.1"/>
    <property type="molecule type" value="Genomic_DNA"/>
</dbReference>
<comment type="caution">
    <text evidence="2">The sequence shown here is derived from an EMBL/GenBank/DDBJ whole genome shotgun (WGS) entry which is preliminary data.</text>
</comment>
<protein>
    <recommendedName>
        <fullName evidence="1">Phasin domain-containing protein</fullName>
    </recommendedName>
</protein>
<name>A0A1T2KUR7_9GAMM</name>
<dbReference type="InterPro" id="IPR018968">
    <property type="entry name" value="Phasin"/>
</dbReference>
<evidence type="ECO:0000313" key="3">
    <source>
        <dbReference type="Proteomes" id="UP000190896"/>
    </source>
</evidence>